<dbReference type="InterPro" id="IPR036439">
    <property type="entry name" value="Dockerin_dom_sf"/>
</dbReference>
<evidence type="ECO:0000313" key="3">
    <source>
        <dbReference type="Proteomes" id="UP000714420"/>
    </source>
</evidence>
<accession>A0ABX2AK08</accession>
<organism evidence="2 3">
    <name type="scientific">Xylanibacter muris</name>
    <dbReference type="NCBI Taxonomy" id="2736290"/>
    <lineage>
        <taxon>Bacteria</taxon>
        <taxon>Pseudomonadati</taxon>
        <taxon>Bacteroidota</taxon>
        <taxon>Bacteroidia</taxon>
        <taxon>Bacteroidales</taxon>
        <taxon>Prevotellaceae</taxon>
        <taxon>Xylanibacter</taxon>
    </lineage>
</organism>
<dbReference type="Gene3D" id="2.60.40.680">
    <property type="match status" value="1"/>
</dbReference>
<keyword evidence="3" id="KW-1185">Reference proteome</keyword>
<dbReference type="InterPro" id="IPR016134">
    <property type="entry name" value="Dockerin_dom"/>
</dbReference>
<comment type="caution">
    <text evidence="2">The sequence shown here is derived from an EMBL/GenBank/DDBJ whole genome shotgun (WGS) entry which is preliminary data.</text>
</comment>
<dbReference type="PROSITE" id="PS51766">
    <property type="entry name" value="DOCKERIN"/>
    <property type="match status" value="1"/>
</dbReference>
<dbReference type="InterPro" id="IPR044060">
    <property type="entry name" value="Bacterial_rp_domain"/>
</dbReference>
<name>A0ABX2AK08_9BACT</name>
<dbReference type="SUPFAM" id="SSF63446">
    <property type="entry name" value="Type I dockerin domain"/>
    <property type="match status" value="1"/>
</dbReference>
<dbReference type="InterPro" id="IPR008965">
    <property type="entry name" value="CBM2/CBM3_carb-bd_dom_sf"/>
</dbReference>
<reference evidence="2 3" key="1">
    <citation type="submission" date="2020-05" db="EMBL/GenBank/DDBJ databases">
        <title>Distinct polysaccharide utilization as determinants for interspecies competition between intestinal Prevotella spp.</title>
        <authorList>
            <person name="Galvez E.J.C."/>
            <person name="Iljazovic A."/>
            <person name="Strowig T."/>
        </authorList>
    </citation>
    <scope>NUCLEOTIDE SEQUENCE [LARGE SCALE GENOMIC DNA]</scope>
    <source>
        <strain evidence="2 3">PMUR</strain>
    </source>
</reference>
<dbReference type="Proteomes" id="UP000714420">
    <property type="component" value="Unassembled WGS sequence"/>
</dbReference>
<protein>
    <submittedName>
        <fullName evidence="2">Dockerin</fullName>
    </submittedName>
</protein>
<proteinExistence type="predicted"/>
<feature type="domain" description="Dockerin" evidence="1">
    <location>
        <begin position="417"/>
        <end position="478"/>
    </location>
</feature>
<sequence>MTVFAVIPLLGQDDFNPSSPSEPGAPPTKLVLLAEPADGGTLYGGGKYVSETNISISAYAKTNFKFAAWTDTKGNIISINSSYIICKGTDNDTLVAHFDFNPGSPAEPVPGSNLVYYRLDVEAGYGGSASGGGRYQCGKQVRINATCNANFEFAGWTNDEGTLVSMEKNYSYTTNAFPETLTANFKFNPNSPTEPSDPILRHNITVDCTEGGTAESNATVVLSGNKAYLTANPNPGYLFIGWYLNGVLYTKDLSFTYVMGNEDVSFEARFEFNPEAPSEPSQPSDKQYALYLMSEITFPGTQIDCPLYLTSLAPLHDMTFRLTFPEEAQPDWNTLQLDDKAQGYAVEVNETDSANVWQLTMTGGTVTAGNTKLLNIKLNVPETTACGTSYQVKINQVSVTEENGNTVTASTRNGRVYVYKLGDNNGDGEINVTDKMNTVLHVVGMTTKDFIREVADVNEDGTLDVSDAMGVISILLDE</sequence>
<dbReference type="EMBL" id="JABKKF010000001">
    <property type="protein sequence ID" value="NPD90842.1"/>
    <property type="molecule type" value="Genomic_DNA"/>
</dbReference>
<dbReference type="Gene3D" id="1.10.1330.10">
    <property type="entry name" value="Dockerin domain"/>
    <property type="match status" value="1"/>
</dbReference>
<dbReference type="SUPFAM" id="SSF49384">
    <property type="entry name" value="Carbohydrate-binding domain"/>
    <property type="match status" value="1"/>
</dbReference>
<dbReference type="Pfam" id="PF18998">
    <property type="entry name" value="Flg_new_2"/>
    <property type="match status" value="3"/>
</dbReference>
<evidence type="ECO:0000259" key="1">
    <source>
        <dbReference type="PROSITE" id="PS51766"/>
    </source>
</evidence>
<gene>
    <name evidence="2" type="ORF">HPS56_00450</name>
</gene>
<dbReference type="CDD" id="cd14256">
    <property type="entry name" value="Dockerin_I"/>
    <property type="match status" value="1"/>
</dbReference>
<evidence type="ECO:0000313" key="2">
    <source>
        <dbReference type="EMBL" id="NPD90842.1"/>
    </source>
</evidence>